<dbReference type="InterPro" id="IPR009080">
    <property type="entry name" value="tRNAsynth_Ia_anticodon-bd"/>
</dbReference>
<comment type="catalytic activity">
    <reaction evidence="11">
        <text>tRNA(Arg) + L-arginine + ATP = L-arginyl-tRNA(Arg) + AMP + diphosphate</text>
        <dbReference type="Rhea" id="RHEA:20301"/>
        <dbReference type="Rhea" id="RHEA-COMP:9658"/>
        <dbReference type="Rhea" id="RHEA-COMP:9673"/>
        <dbReference type="ChEBI" id="CHEBI:30616"/>
        <dbReference type="ChEBI" id="CHEBI:32682"/>
        <dbReference type="ChEBI" id="CHEBI:33019"/>
        <dbReference type="ChEBI" id="CHEBI:78442"/>
        <dbReference type="ChEBI" id="CHEBI:78513"/>
        <dbReference type="ChEBI" id="CHEBI:456215"/>
        <dbReference type="EC" id="6.1.1.19"/>
    </reaction>
</comment>
<comment type="caution">
    <text evidence="14">The sequence shown here is derived from an EMBL/GenBank/DDBJ whole genome shotgun (WGS) entry which is preliminary data.</text>
</comment>
<comment type="similarity">
    <text evidence="2">Belongs to the class-I aminoacyl-tRNA synthetase family.</text>
</comment>
<keyword evidence="7" id="KW-0547">Nucleotide-binding</keyword>
<dbReference type="Gene3D" id="1.10.730.10">
    <property type="entry name" value="Isoleucyl-tRNA Synthetase, Domain 1"/>
    <property type="match status" value="1"/>
</dbReference>
<evidence type="ECO:0000256" key="3">
    <source>
        <dbReference type="ARBA" id="ARBA00011245"/>
    </source>
</evidence>
<dbReference type="FunFam" id="1.10.730.10:FF:000006">
    <property type="entry name" value="Arginyl-tRNA synthetase 2, mitochondrial"/>
    <property type="match status" value="1"/>
</dbReference>
<name>A0A0F9SMT9_9ZZZZ</name>
<evidence type="ECO:0000256" key="4">
    <source>
        <dbReference type="ARBA" id="ARBA00012837"/>
    </source>
</evidence>
<dbReference type="Gene3D" id="3.40.50.620">
    <property type="entry name" value="HUPs"/>
    <property type="match status" value="1"/>
</dbReference>
<dbReference type="InterPro" id="IPR008909">
    <property type="entry name" value="DALR_anticod-bd"/>
</dbReference>
<dbReference type="PROSITE" id="PS00178">
    <property type="entry name" value="AA_TRNA_LIGASE_I"/>
    <property type="match status" value="1"/>
</dbReference>
<evidence type="ECO:0000313" key="14">
    <source>
        <dbReference type="EMBL" id="KKN70340.1"/>
    </source>
</evidence>
<dbReference type="SMART" id="SM00836">
    <property type="entry name" value="DALR_1"/>
    <property type="match status" value="1"/>
</dbReference>
<evidence type="ECO:0000256" key="9">
    <source>
        <dbReference type="ARBA" id="ARBA00022917"/>
    </source>
</evidence>
<evidence type="ECO:0000256" key="10">
    <source>
        <dbReference type="ARBA" id="ARBA00023146"/>
    </source>
</evidence>
<dbReference type="GO" id="GO:0004814">
    <property type="term" value="F:arginine-tRNA ligase activity"/>
    <property type="evidence" value="ECO:0007669"/>
    <property type="project" value="UniProtKB-EC"/>
</dbReference>
<dbReference type="FunFam" id="3.40.50.620:FF:000030">
    <property type="entry name" value="Arginine--tRNA ligase"/>
    <property type="match status" value="1"/>
</dbReference>
<keyword evidence="6" id="KW-0436">Ligase</keyword>
<organism evidence="14">
    <name type="scientific">marine sediment metagenome</name>
    <dbReference type="NCBI Taxonomy" id="412755"/>
    <lineage>
        <taxon>unclassified sequences</taxon>
        <taxon>metagenomes</taxon>
        <taxon>ecological metagenomes</taxon>
    </lineage>
</organism>
<feature type="domain" description="DALR anticodon binding" evidence="12">
    <location>
        <begin position="468"/>
        <end position="582"/>
    </location>
</feature>
<dbReference type="EMBL" id="LAZR01000405">
    <property type="protein sequence ID" value="KKN70340.1"/>
    <property type="molecule type" value="Genomic_DNA"/>
</dbReference>
<evidence type="ECO:0000259" key="13">
    <source>
        <dbReference type="SMART" id="SM01016"/>
    </source>
</evidence>
<dbReference type="Pfam" id="PF03485">
    <property type="entry name" value="Arg_tRNA_synt_N"/>
    <property type="match status" value="1"/>
</dbReference>
<protein>
    <recommendedName>
        <fullName evidence="4">arginine--tRNA ligase</fullName>
        <ecNumber evidence="4">6.1.1.19</ecNumber>
    </recommendedName>
</protein>
<dbReference type="InterPro" id="IPR036695">
    <property type="entry name" value="Arg-tRNA-synth_N_sf"/>
</dbReference>
<proteinExistence type="inferred from homology"/>
<evidence type="ECO:0000256" key="7">
    <source>
        <dbReference type="ARBA" id="ARBA00022741"/>
    </source>
</evidence>
<dbReference type="NCBIfam" id="TIGR00456">
    <property type="entry name" value="argS"/>
    <property type="match status" value="1"/>
</dbReference>
<accession>A0A0F9SMT9</accession>
<dbReference type="PANTHER" id="PTHR11956">
    <property type="entry name" value="ARGINYL-TRNA SYNTHETASE"/>
    <property type="match status" value="1"/>
</dbReference>
<comment type="subcellular location">
    <subcellularLocation>
        <location evidence="1">Cytoplasm</location>
    </subcellularLocation>
</comment>
<dbReference type="SUPFAM" id="SSF52374">
    <property type="entry name" value="Nucleotidylyl transferase"/>
    <property type="match status" value="1"/>
</dbReference>
<evidence type="ECO:0000256" key="8">
    <source>
        <dbReference type="ARBA" id="ARBA00022840"/>
    </source>
</evidence>
<dbReference type="PRINTS" id="PR01038">
    <property type="entry name" value="TRNASYNTHARG"/>
</dbReference>
<dbReference type="InterPro" id="IPR014729">
    <property type="entry name" value="Rossmann-like_a/b/a_fold"/>
</dbReference>
<dbReference type="InterPro" id="IPR001412">
    <property type="entry name" value="aa-tRNA-synth_I_CS"/>
</dbReference>
<evidence type="ECO:0000256" key="11">
    <source>
        <dbReference type="ARBA" id="ARBA00049339"/>
    </source>
</evidence>
<evidence type="ECO:0000259" key="12">
    <source>
        <dbReference type="SMART" id="SM00836"/>
    </source>
</evidence>
<dbReference type="Gene3D" id="3.30.1360.70">
    <property type="entry name" value="Arginyl tRNA synthetase N-terminal domain"/>
    <property type="match status" value="1"/>
</dbReference>
<dbReference type="GO" id="GO:0005737">
    <property type="term" value="C:cytoplasm"/>
    <property type="evidence" value="ECO:0007669"/>
    <property type="project" value="UniProtKB-SubCell"/>
</dbReference>
<gene>
    <name evidence="14" type="ORF">LCGC14_0432060</name>
</gene>
<feature type="domain" description="Arginyl tRNA synthetase N-terminal" evidence="13">
    <location>
        <begin position="5"/>
        <end position="87"/>
    </location>
</feature>
<dbReference type="GO" id="GO:0006420">
    <property type="term" value="P:arginyl-tRNA aminoacylation"/>
    <property type="evidence" value="ECO:0007669"/>
    <property type="project" value="InterPro"/>
</dbReference>
<evidence type="ECO:0000256" key="6">
    <source>
        <dbReference type="ARBA" id="ARBA00022598"/>
    </source>
</evidence>
<keyword evidence="10" id="KW-0030">Aminoacyl-tRNA synthetase</keyword>
<evidence type="ECO:0000256" key="5">
    <source>
        <dbReference type="ARBA" id="ARBA00022490"/>
    </source>
</evidence>
<dbReference type="GO" id="GO:0005524">
    <property type="term" value="F:ATP binding"/>
    <property type="evidence" value="ECO:0007669"/>
    <property type="project" value="UniProtKB-KW"/>
</dbReference>
<dbReference type="CDD" id="cd07956">
    <property type="entry name" value="Anticodon_Ia_Arg"/>
    <property type="match status" value="1"/>
</dbReference>
<dbReference type="SMART" id="SM01016">
    <property type="entry name" value="Arg_tRNA_synt_N"/>
    <property type="match status" value="1"/>
</dbReference>
<dbReference type="Pfam" id="PF05746">
    <property type="entry name" value="DALR_1"/>
    <property type="match status" value="1"/>
</dbReference>
<dbReference type="SUPFAM" id="SSF47323">
    <property type="entry name" value="Anticodon-binding domain of a subclass of class I aminoacyl-tRNA synthetases"/>
    <property type="match status" value="1"/>
</dbReference>
<dbReference type="Pfam" id="PF00750">
    <property type="entry name" value="tRNA-synt_1d"/>
    <property type="match status" value="1"/>
</dbReference>
<dbReference type="InterPro" id="IPR001278">
    <property type="entry name" value="Arg-tRNA-ligase"/>
</dbReference>
<keyword evidence="8" id="KW-0067">ATP-binding</keyword>
<dbReference type="EC" id="6.1.1.19" evidence="4"/>
<keyword evidence="5" id="KW-0963">Cytoplasm</keyword>
<evidence type="ECO:0000256" key="2">
    <source>
        <dbReference type="ARBA" id="ARBA00005594"/>
    </source>
</evidence>
<sequence>MNLKHELESRISAALTAAGAPAGSPALVAPAAKVEFGDYQANGVMAAAKKLKTKPRDLAEKVIANLDLSDLAETVEIAGPGFINITFKSDWLSQQLATAAEDERLAIAKAAPPQRVVIDYSSPNLAKEMHVGHLRSTIIGDALARTLEFLGHDVQRQNHVGDWGTQFGMLCAYLDELTEVRESKDAERVTVAKLPDLEEFYRKAKERFDTDEAFANKSRDFVVRLQSGDDAVLHTRFQFLAISLSHCQEVYDRLGATLTPDDVCGESFYNDDLPKVVADLDAKGLLKESEGAQCVFLDAFKNKDDDIQPFIVQKSDGGYLYATTDLAAIRHRIGTLGGDRLIYVVGSEQNFHFQQLFAVARAAEFAPKNVSLEYVPFGMMLGKGRKRFRTREGGTIKLMDLLDEAVKRAGELVAEKNPSLPETERDDIARAVGIGAVKYADLSQNRTSDYVFSWDKMLSLEGNTAPYMQYAYARVRSIFRKGRLSDDVTGRIALTEPAERVLAVRLLQLSETLDAVAADCLPNILCSYLFDLAGAFMSFYETCPVLKADEPTRTSRLMLSDLTARTIRRGLALLGIETVERM</sequence>
<dbReference type="SUPFAM" id="SSF55190">
    <property type="entry name" value="Arginyl-tRNA synthetase (ArgRS), N-terminal 'additional' domain"/>
    <property type="match status" value="1"/>
</dbReference>
<dbReference type="InterPro" id="IPR005148">
    <property type="entry name" value="Arg-tRNA-synth_N"/>
</dbReference>
<dbReference type="InterPro" id="IPR035684">
    <property type="entry name" value="ArgRS_core"/>
</dbReference>
<dbReference type="CDD" id="cd00671">
    <property type="entry name" value="ArgRS_core"/>
    <property type="match status" value="1"/>
</dbReference>
<reference evidence="14" key="1">
    <citation type="journal article" date="2015" name="Nature">
        <title>Complex archaea that bridge the gap between prokaryotes and eukaryotes.</title>
        <authorList>
            <person name="Spang A."/>
            <person name="Saw J.H."/>
            <person name="Jorgensen S.L."/>
            <person name="Zaremba-Niedzwiedzka K."/>
            <person name="Martijn J."/>
            <person name="Lind A.E."/>
            <person name="van Eijk R."/>
            <person name="Schleper C."/>
            <person name="Guy L."/>
            <person name="Ettema T.J."/>
        </authorList>
    </citation>
    <scope>NUCLEOTIDE SEQUENCE</scope>
</reference>
<dbReference type="HAMAP" id="MF_00123">
    <property type="entry name" value="Arg_tRNA_synth"/>
    <property type="match status" value="1"/>
</dbReference>
<comment type="subunit">
    <text evidence="3">Monomer.</text>
</comment>
<dbReference type="AlphaFoldDB" id="A0A0F9SMT9"/>
<dbReference type="PANTHER" id="PTHR11956:SF5">
    <property type="entry name" value="ARGININE--TRNA LIGASE, CYTOPLASMIC"/>
    <property type="match status" value="1"/>
</dbReference>
<evidence type="ECO:0000256" key="1">
    <source>
        <dbReference type="ARBA" id="ARBA00004496"/>
    </source>
</evidence>
<keyword evidence="9" id="KW-0648">Protein biosynthesis</keyword>